<protein>
    <submittedName>
        <fullName evidence="2">Glycosyltransferase involved in cell wall biosynthesis</fullName>
    </submittedName>
</protein>
<dbReference type="RefSeq" id="WP_342448562.1">
    <property type="nucleotide sequence ID" value="NZ_JAATJA010000001.1"/>
</dbReference>
<sequence length="387" mass="44835">MVIIKEKDVNPKLSIVIPSYNMERWLPVALESCLAQTETDIEVIVVDDGSTDRTGEIADAYAAADARVRVIHQENKGLGATRQVGQDAAQGEFITWLDADDFLERNAARDMLGVAERDKVDMVCGNAVVFSEKTFNTRRYFYHHAVSRTTFDNPEYWKSKVLWRWFFRLSFVRRIGMQHPTLKLGQDVCSMYEALTQVDAFSQCPNFFYYFRQDHKRPGSDIEREINHQLEHYREVKRILLAAGRVKPLMKYLLENYFRDIKSLAPRFVGEDAHWRARCVEISLDIFDGLDPAWFRDEFLAPELKSRPEFIPLADALIARDAQAIDVELDRWREAGAKVRDVDKTSAFHTLRRRLKSALKPMSLGARIRLRALEGRAHKRLGPLWNI</sequence>
<dbReference type="InterPro" id="IPR001173">
    <property type="entry name" value="Glyco_trans_2-like"/>
</dbReference>
<evidence type="ECO:0000259" key="1">
    <source>
        <dbReference type="Pfam" id="PF00535"/>
    </source>
</evidence>
<proteinExistence type="predicted"/>
<dbReference type="PANTHER" id="PTHR22916">
    <property type="entry name" value="GLYCOSYLTRANSFERASE"/>
    <property type="match status" value="1"/>
</dbReference>
<dbReference type="Gene3D" id="3.90.550.10">
    <property type="entry name" value="Spore Coat Polysaccharide Biosynthesis Protein SpsA, Chain A"/>
    <property type="match status" value="1"/>
</dbReference>
<dbReference type="CDD" id="cd00761">
    <property type="entry name" value="Glyco_tranf_GTA_type"/>
    <property type="match status" value="1"/>
</dbReference>
<dbReference type="SUPFAM" id="SSF53448">
    <property type="entry name" value="Nucleotide-diphospho-sugar transferases"/>
    <property type="match status" value="1"/>
</dbReference>
<dbReference type="Proteomes" id="UP000580856">
    <property type="component" value="Unassembled WGS sequence"/>
</dbReference>
<evidence type="ECO:0000313" key="2">
    <source>
        <dbReference type="EMBL" id="NJB66587.1"/>
    </source>
</evidence>
<dbReference type="Pfam" id="PF00535">
    <property type="entry name" value="Glycos_transf_2"/>
    <property type="match status" value="1"/>
</dbReference>
<reference evidence="2 3" key="1">
    <citation type="submission" date="2020-03" db="EMBL/GenBank/DDBJ databases">
        <title>Genomic Encyclopedia of Type Strains, Phase IV (KMG-IV): sequencing the most valuable type-strain genomes for metagenomic binning, comparative biology and taxonomic classification.</title>
        <authorList>
            <person name="Goeker M."/>
        </authorList>
    </citation>
    <scope>NUCLEOTIDE SEQUENCE [LARGE SCALE GENOMIC DNA]</scope>
    <source>
        <strain evidence="2 3">DSM 24233</strain>
    </source>
</reference>
<comment type="caution">
    <text evidence="2">The sequence shown here is derived from an EMBL/GenBank/DDBJ whole genome shotgun (WGS) entry which is preliminary data.</text>
</comment>
<name>A0A846QHT4_9BACT</name>
<gene>
    <name evidence="2" type="ORF">GGQ74_000227</name>
</gene>
<keyword evidence="2" id="KW-0808">Transferase</keyword>
<dbReference type="PANTHER" id="PTHR22916:SF3">
    <property type="entry name" value="UDP-GLCNAC:BETAGAL BETA-1,3-N-ACETYLGLUCOSAMINYLTRANSFERASE-LIKE PROTEIN 1"/>
    <property type="match status" value="1"/>
</dbReference>
<organism evidence="2 3">
    <name type="scientific">Desulfobaculum xiamenense</name>
    <dbReference type="NCBI Taxonomy" id="995050"/>
    <lineage>
        <taxon>Bacteria</taxon>
        <taxon>Pseudomonadati</taxon>
        <taxon>Thermodesulfobacteriota</taxon>
        <taxon>Desulfovibrionia</taxon>
        <taxon>Desulfovibrionales</taxon>
        <taxon>Desulfovibrionaceae</taxon>
        <taxon>Desulfobaculum</taxon>
    </lineage>
</organism>
<feature type="domain" description="Glycosyltransferase 2-like" evidence="1">
    <location>
        <begin position="14"/>
        <end position="149"/>
    </location>
</feature>
<dbReference type="EMBL" id="JAATJA010000001">
    <property type="protein sequence ID" value="NJB66587.1"/>
    <property type="molecule type" value="Genomic_DNA"/>
</dbReference>
<keyword evidence="3" id="KW-1185">Reference proteome</keyword>
<dbReference type="GO" id="GO:0016758">
    <property type="term" value="F:hexosyltransferase activity"/>
    <property type="evidence" value="ECO:0007669"/>
    <property type="project" value="UniProtKB-ARBA"/>
</dbReference>
<dbReference type="InterPro" id="IPR029044">
    <property type="entry name" value="Nucleotide-diphossugar_trans"/>
</dbReference>
<dbReference type="AlphaFoldDB" id="A0A846QHT4"/>
<accession>A0A846QHT4</accession>
<evidence type="ECO:0000313" key="3">
    <source>
        <dbReference type="Proteomes" id="UP000580856"/>
    </source>
</evidence>